<gene>
    <name evidence="1" type="ORF">Cgig2_014236</name>
</gene>
<keyword evidence="2" id="KW-1185">Reference proteome</keyword>
<accession>A0A9Q1K094</accession>
<dbReference type="EMBL" id="JAKOGI010000480">
    <property type="protein sequence ID" value="KAJ8434389.1"/>
    <property type="molecule type" value="Genomic_DNA"/>
</dbReference>
<protein>
    <submittedName>
        <fullName evidence="1">Uncharacterized protein</fullName>
    </submittedName>
</protein>
<name>A0A9Q1K094_9CARY</name>
<comment type="caution">
    <text evidence="1">The sequence shown here is derived from an EMBL/GenBank/DDBJ whole genome shotgun (WGS) entry which is preliminary data.</text>
</comment>
<dbReference type="OrthoDB" id="1935089at2759"/>
<dbReference type="SUPFAM" id="SSF56219">
    <property type="entry name" value="DNase I-like"/>
    <property type="match status" value="1"/>
</dbReference>
<proteinExistence type="predicted"/>
<reference evidence="1" key="1">
    <citation type="submission" date="2022-04" db="EMBL/GenBank/DDBJ databases">
        <title>Carnegiea gigantea Genome sequencing and assembly v2.</title>
        <authorList>
            <person name="Copetti D."/>
            <person name="Sanderson M.J."/>
            <person name="Burquez A."/>
            <person name="Wojciechowski M.F."/>
        </authorList>
    </citation>
    <scope>NUCLEOTIDE SEQUENCE</scope>
    <source>
        <strain evidence="1">SGP5-SGP5p</strain>
        <tissue evidence="1">Aerial part</tissue>
    </source>
</reference>
<evidence type="ECO:0000313" key="1">
    <source>
        <dbReference type="EMBL" id="KAJ8434389.1"/>
    </source>
</evidence>
<sequence length="293" mass="33612">MQRRWLRYSPPEAMSLLCFNCHGLGETSTVNNLRGLLRRLSPRVVFLLETKKSKVNMELILNRLIGGSSGLVLLWDKSVDLQFLSSLFHHIDVTIQWSINEPVWRLWEFMVGRRLNTSCERPNRICIYLVEWIRGHSFCGGEIKKFEAQLKGTADAKSRKNILSSIGEWGKREYDSNTRWFHSRASIQRARNHIDGLLNADNILCTEAEEIDNIICNYFASLFSAAPNLDTDEVISPMPIHLTDLKVSDLIEMQSGSWHESMLREILMPCDVEAILDIPLFTFKVTHALHGAL</sequence>
<dbReference type="Proteomes" id="UP001153076">
    <property type="component" value="Unassembled WGS sequence"/>
</dbReference>
<organism evidence="1 2">
    <name type="scientific">Carnegiea gigantea</name>
    <dbReference type="NCBI Taxonomy" id="171969"/>
    <lineage>
        <taxon>Eukaryota</taxon>
        <taxon>Viridiplantae</taxon>
        <taxon>Streptophyta</taxon>
        <taxon>Embryophyta</taxon>
        <taxon>Tracheophyta</taxon>
        <taxon>Spermatophyta</taxon>
        <taxon>Magnoliopsida</taxon>
        <taxon>eudicotyledons</taxon>
        <taxon>Gunneridae</taxon>
        <taxon>Pentapetalae</taxon>
        <taxon>Caryophyllales</taxon>
        <taxon>Cactineae</taxon>
        <taxon>Cactaceae</taxon>
        <taxon>Cactoideae</taxon>
        <taxon>Echinocereeae</taxon>
        <taxon>Carnegiea</taxon>
    </lineage>
</organism>
<dbReference type="AlphaFoldDB" id="A0A9Q1K094"/>
<dbReference type="InterPro" id="IPR036691">
    <property type="entry name" value="Endo/exonu/phosph_ase_sf"/>
</dbReference>
<evidence type="ECO:0000313" key="2">
    <source>
        <dbReference type="Proteomes" id="UP001153076"/>
    </source>
</evidence>